<dbReference type="GO" id="GO:0005576">
    <property type="term" value="C:extracellular region"/>
    <property type="evidence" value="ECO:0007669"/>
    <property type="project" value="UniProtKB-SubCell"/>
</dbReference>
<dbReference type="CTD" id="245938"/>
<evidence type="ECO:0000256" key="7">
    <source>
        <dbReference type="ARBA" id="ARBA00023022"/>
    </source>
</evidence>
<evidence type="ECO:0000313" key="12">
    <source>
        <dbReference type="Ensembl" id="ENSSSUP00005023570.1"/>
    </source>
</evidence>
<keyword evidence="6 9" id="KW-0211">Defensin</keyword>
<dbReference type="GeneID" id="115274114"/>
<dbReference type="AlphaFoldDB" id="A0A673UQX7"/>
<reference evidence="12 13" key="1">
    <citation type="submission" date="2019-05" db="EMBL/GenBank/DDBJ databases">
        <title>A Chromosome-scale Meerkat (S. suricatta) Genome Assembly.</title>
        <authorList>
            <person name="Dudchenko O."/>
            <person name="Lieberman Aiden E."/>
            <person name="Tung J."/>
            <person name="Barreiro L.B."/>
            <person name="Clutton-Brock T.H."/>
        </authorList>
    </citation>
    <scope>NUCLEOTIDE SEQUENCE [LARGE SCALE GENOMIC DNA]</scope>
</reference>
<dbReference type="PANTHER" id="PTHR15001">
    <property type="entry name" value="BETA-DEFENSIN 123-RELATED"/>
    <property type="match status" value="1"/>
</dbReference>
<dbReference type="OrthoDB" id="9835818at2759"/>
<evidence type="ECO:0000256" key="4">
    <source>
        <dbReference type="ARBA" id="ARBA00022529"/>
    </source>
</evidence>
<evidence type="ECO:0000256" key="2">
    <source>
        <dbReference type="ARBA" id="ARBA00007371"/>
    </source>
</evidence>
<reference evidence="12" key="2">
    <citation type="submission" date="2025-08" db="UniProtKB">
        <authorList>
            <consortium name="Ensembl"/>
        </authorList>
    </citation>
    <scope>IDENTIFICATION</scope>
</reference>
<organism evidence="12 13">
    <name type="scientific">Suricata suricatta</name>
    <name type="common">Meerkat</name>
    <dbReference type="NCBI Taxonomy" id="37032"/>
    <lineage>
        <taxon>Eukaryota</taxon>
        <taxon>Metazoa</taxon>
        <taxon>Chordata</taxon>
        <taxon>Craniata</taxon>
        <taxon>Vertebrata</taxon>
        <taxon>Euteleostomi</taxon>
        <taxon>Mammalia</taxon>
        <taxon>Eutheria</taxon>
        <taxon>Laurasiatheria</taxon>
        <taxon>Carnivora</taxon>
        <taxon>Feliformia</taxon>
        <taxon>Herpestidae</taxon>
        <taxon>Suricata</taxon>
    </lineage>
</organism>
<proteinExistence type="inferred from homology"/>
<feature type="signal peptide" evidence="9">
    <location>
        <begin position="1"/>
        <end position="20"/>
    </location>
</feature>
<reference evidence="12" key="3">
    <citation type="submission" date="2025-09" db="UniProtKB">
        <authorList>
            <consortium name="Ensembl"/>
        </authorList>
    </citation>
    <scope>IDENTIFICATION</scope>
</reference>
<dbReference type="Ensembl" id="ENSSSUT00005026995.1">
    <property type="protein sequence ID" value="ENSSSUP00005023570.1"/>
    <property type="gene ID" value="ENSSSUG00005015374.1"/>
</dbReference>
<keyword evidence="5 9" id="KW-0732">Signal</keyword>
<evidence type="ECO:0000256" key="1">
    <source>
        <dbReference type="ARBA" id="ARBA00004613"/>
    </source>
</evidence>
<gene>
    <name evidence="12" type="primary">DEFB125</name>
</gene>
<comment type="function">
    <text evidence="9">Has antibacterial activity.</text>
</comment>
<dbReference type="PANTHER" id="PTHR15001:SF12">
    <property type="entry name" value="BETA-DEFENSIN 125"/>
    <property type="match status" value="1"/>
</dbReference>
<keyword evidence="4 9" id="KW-0929">Antimicrobial</keyword>
<evidence type="ECO:0000256" key="8">
    <source>
        <dbReference type="ARBA" id="ARBA00023157"/>
    </source>
</evidence>
<accession>A0A673UQX7</accession>
<dbReference type="InterPro" id="IPR025933">
    <property type="entry name" value="Beta_defensin_dom"/>
</dbReference>
<keyword evidence="7 9" id="KW-0044">Antibiotic</keyword>
<evidence type="ECO:0000256" key="6">
    <source>
        <dbReference type="ARBA" id="ARBA00022940"/>
    </source>
</evidence>
<dbReference type="Proteomes" id="UP000472268">
    <property type="component" value="Chromosome 12"/>
</dbReference>
<dbReference type="Pfam" id="PF13841">
    <property type="entry name" value="Defensin_beta_2"/>
    <property type="match status" value="1"/>
</dbReference>
<feature type="region of interest" description="Disordered" evidence="10">
    <location>
        <begin position="102"/>
        <end position="128"/>
    </location>
</feature>
<evidence type="ECO:0000259" key="11">
    <source>
        <dbReference type="Pfam" id="PF13841"/>
    </source>
</evidence>
<dbReference type="InterPro" id="IPR050544">
    <property type="entry name" value="Beta-defensin"/>
</dbReference>
<sequence length="128" mass="14552">MKTYLMIIAILLTLDLKTSAGWGVKRCWENNIGHCRKRCFHVERYKLLCMNKLTCCIPIKDDHGFTKMPPRPGPFEEITVDVNDRDLFSNSPVTWFNDEVTMSPSGGLTEVSSRVSTYSPETTDSTTN</sequence>
<keyword evidence="13" id="KW-1185">Reference proteome</keyword>
<keyword evidence="8" id="KW-1015">Disulfide bond</keyword>
<name>A0A673UQX7_SURSU</name>
<evidence type="ECO:0000313" key="13">
    <source>
        <dbReference type="Proteomes" id="UP000472268"/>
    </source>
</evidence>
<dbReference type="RefSeq" id="XP_029773384.1">
    <property type="nucleotide sequence ID" value="XM_029917524.1"/>
</dbReference>
<evidence type="ECO:0000256" key="9">
    <source>
        <dbReference type="RuleBase" id="RU231113"/>
    </source>
</evidence>
<evidence type="ECO:0000256" key="3">
    <source>
        <dbReference type="ARBA" id="ARBA00022525"/>
    </source>
</evidence>
<evidence type="ECO:0000256" key="5">
    <source>
        <dbReference type="ARBA" id="ARBA00022729"/>
    </source>
</evidence>
<protein>
    <recommendedName>
        <fullName evidence="9">Beta-defensin</fullName>
    </recommendedName>
</protein>
<feature type="chain" id="PRO_5025706448" description="Beta-defensin" evidence="9">
    <location>
        <begin position="21"/>
        <end position="128"/>
    </location>
</feature>
<comment type="similarity">
    <text evidence="2 9">Belongs to the beta-defensin family.</text>
</comment>
<dbReference type="GO" id="GO:0045087">
    <property type="term" value="P:innate immune response"/>
    <property type="evidence" value="ECO:0007669"/>
    <property type="project" value="InterPro"/>
</dbReference>
<keyword evidence="3 9" id="KW-0964">Secreted</keyword>
<comment type="subcellular location">
    <subcellularLocation>
        <location evidence="1 9">Secreted</location>
    </subcellularLocation>
</comment>
<feature type="domain" description="Beta-defensin" evidence="11">
    <location>
        <begin position="26"/>
        <end position="56"/>
    </location>
</feature>
<evidence type="ECO:0000256" key="10">
    <source>
        <dbReference type="SAM" id="MobiDB-lite"/>
    </source>
</evidence>
<dbReference type="OMA" id="CFHVERY"/>
<dbReference type="GO" id="GO:0042742">
    <property type="term" value="P:defense response to bacterium"/>
    <property type="evidence" value="ECO:0007669"/>
    <property type="project" value="UniProtKB-UniRule"/>
</dbReference>